<dbReference type="STRING" id="1391654.AKJ09_01091"/>
<dbReference type="SMART" id="SM00388">
    <property type="entry name" value="HisKA"/>
    <property type="match status" value="1"/>
</dbReference>
<dbReference type="Gene3D" id="1.10.287.130">
    <property type="match status" value="1"/>
</dbReference>
<evidence type="ECO:0000256" key="2">
    <source>
        <dbReference type="ARBA" id="ARBA00012438"/>
    </source>
</evidence>
<dbReference type="PROSITE" id="PS50112">
    <property type="entry name" value="PAS"/>
    <property type="match status" value="1"/>
</dbReference>
<organism evidence="9 10">
    <name type="scientific">Labilithrix luteola</name>
    <dbReference type="NCBI Taxonomy" id="1391654"/>
    <lineage>
        <taxon>Bacteria</taxon>
        <taxon>Pseudomonadati</taxon>
        <taxon>Myxococcota</taxon>
        <taxon>Polyangia</taxon>
        <taxon>Polyangiales</taxon>
        <taxon>Labilitrichaceae</taxon>
        <taxon>Labilithrix</taxon>
    </lineage>
</organism>
<dbReference type="Proteomes" id="UP000064967">
    <property type="component" value="Chromosome"/>
</dbReference>
<dbReference type="InterPro" id="IPR013767">
    <property type="entry name" value="PAS_fold"/>
</dbReference>
<dbReference type="PROSITE" id="PS50109">
    <property type="entry name" value="HIS_KIN"/>
    <property type="match status" value="1"/>
</dbReference>
<dbReference type="Pfam" id="PF02518">
    <property type="entry name" value="HATPase_c"/>
    <property type="match status" value="1"/>
</dbReference>
<dbReference type="InterPro" id="IPR003594">
    <property type="entry name" value="HATPase_dom"/>
</dbReference>
<keyword evidence="4" id="KW-0808">Transferase</keyword>
<accession>A0A0K1PLN0</accession>
<evidence type="ECO:0000313" key="9">
    <source>
        <dbReference type="EMBL" id="AKU94427.1"/>
    </source>
</evidence>
<dbReference type="SUPFAM" id="SSF55785">
    <property type="entry name" value="PYP-like sensor domain (PAS domain)"/>
    <property type="match status" value="2"/>
</dbReference>
<dbReference type="InterPro" id="IPR004358">
    <property type="entry name" value="Sig_transdc_His_kin-like_C"/>
</dbReference>
<dbReference type="AlphaFoldDB" id="A0A0K1PLN0"/>
<dbReference type="InterPro" id="IPR052162">
    <property type="entry name" value="Sensor_kinase/Photoreceptor"/>
</dbReference>
<reference evidence="9 10" key="1">
    <citation type="submission" date="2015-08" db="EMBL/GenBank/DDBJ databases">
        <authorList>
            <person name="Babu N.S."/>
            <person name="Beckwith C.J."/>
            <person name="Beseler K.G."/>
            <person name="Brison A."/>
            <person name="Carone J.V."/>
            <person name="Caskin T.P."/>
            <person name="Diamond M."/>
            <person name="Durham M.E."/>
            <person name="Foxe J.M."/>
            <person name="Go M."/>
            <person name="Henderson B.A."/>
            <person name="Jones I.B."/>
            <person name="McGettigan J.A."/>
            <person name="Micheletti S.J."/>
            <person name="Nasrallah M.E."/>
            <person name="Ortiz D."/>
            <person name="Piller C.R."/>
            <person name="Privatt S.R."/>
            <person name="Schneider S.L."/>
            <person name="Sharp S."/>
            <person name="Smith T.C."/>
            <person name="Stanton J.D."/>
            <person name="Ullery H.E."/>
            <person name="Wilson R.J."/>
            <person name="Serrano M.G."/>
            <person name="Buck G."/>
            <person name="Lee V."/>
            <person name="Wang Y."/>
            <person name="Carvalho R."/>
            <person name="Voegtly L."/>
            <person name="Shi R."/>
            <person name="Duckworth R."/>
            <person name="Johnson A."/>
            <person name="Loviza R."/>
            <person name="Walstead R."/>
            <person name="Shah Z."/>
            <person name="Kiflezghi M."/>
            <person name="Wade K."/>
            <person name="Ball S.L."/>
            <person name="Bradley K.W."/>
            <person name="Asai D.J."/>
            <person name="Bowman C.A."/>
            <person name="Russell D.A."/>
            <person name="Pope W.H."/>
            <person name="Jacobs-Sera D."/>
            <person name="Hendrix R.W."/>
            <person name="Hatfull G.F."/>
        </authorList>
    </citation>
    <scope>NUCLEOTIDE SEQUENCE [LARGE SCALE GENOMIC DNA]</scope>
    <source>
        <strain evidence="9 10">DSM 27648</strain>
    </source>
</reference>
<evidence type="ECO:0000256" key="5">
    <source>
        <dbReference type="ARBA" id="ARBA00022777"/>
    </source>
</evidence>
<dbReference type="PANTHER" id="PTHR43304:SF1">
    <property type="entry name" value="PAC DOMAIN-CONTAINING PROTEIN"/>
    <property type="match status" value="1"/>
</dbReference>
<protein>
    <recommendedName>
        <fullName evidence="2">histidine kinase</fullName>
        <ecNumber evidence="2">2.7.13.3</ecNumber>
    </recommendedName>
</protein>
<dbReference type="PROSITE" id="PS50113">
    <property type="entry name" value="PAC"/>
    <property type="match status" value="2"/>
</dbReference>
<proteinExistence type="predicted"/>
<keyword evidence="3" id="KW-0597">Phosphoprotein</keyword>
<gene>
    <name evidence="9" type="ORF">AKJ09_01091</name>
</gene>
<dbReference type="EC" id="2.7.13.3" evidence="2"/>
<dbReference type="CDD" id="cd00130">
    <property type="entry name" value="PAS"/>
    <property type="match status" value="2"/>
</dbReference>
<name>A0A0K1PLN0_9BACT</name>
<feature type="domain" description="Histidine kinase" evidence="6">
    <location>
        <begin position="321"/>
        <end position="534"/>
    </location>
</feature>
<evidence type="ECO:0000259" key="7">
    <source>
        <dbReference type="PROSITE" id="PS50112"/>
    </source>
</evidence>
<evidence type="ECO:0000313" key="10">
    <source>
        <dbReference type="Proteomes" id="UP000064967"/>
    </source>
</evidence>
<evidence type="ECO:0000259" key="6">
    <source>
        <dbReference type="PROSITE" id="PS50109"/>
    </source>
</evidence>
<dbReference type="Pfam" id="PF00989">
    <property type="entry name" value="PAS"/>
    <property type="match status" value="2"/>
</dbReference>
<dbReference type="Gene3D" id="3.30.565.10">
    <property type="entry name" value="Histidine kinase-like ATPase, C-terminal domain"/>
    <property type="match status" value="1"/>
</dbReference>
<sequence>MTAQANEAGSFDGEGDSATRKMRARIDELEEHVHLLKGDLARRKQVIAQLSASIGCSDDAIIDEGLDGTVRFFSLGAERMFGYCAAEILGQDACVLLVPEHRREGAVFARRDVMQGGAIERLKTQRVNRAGKVFDVLQTSTPVRSEAGEVVSVTSLLRDVSYAEHLEERFRLAVDASHAGMLLVDESGRIQMVNREMERLLAYTRSEMLALTVDALVPRFASSHRSFRGGFLKSPEARSMGRGRDLFAVRKDGTEVPVEIGLTPLTVEHQRMMLASVVDLSERKAGERHLREAHEQLERRVDERTRALKRSNADLEQFAYAASHDLQEPLRMVTSYMDLLAEEYGGQLSEEADTYIRFAIDGARRMQELLNALLAYSRIDSKDGALVETDTEQCANDALKDLEVAASAAQARFVFEGLPVVMANPAHFRQLLQNLFSNAIRFCSGRPPRVHVSAKRVEERWLFSVRDNGIGIEPDHFEIVFEMFKRLHAIGEYPGTGIGLALCKRIVERMGGSIWVESQVGEGSTFSFTIPVKRAVEVT</sequence>
<evidence type="ECO:0000259" key="8">
    <source>
        <dbReference type="PROSITE" id="PS50113"/>
    </source>
</evidence>
<dbReference type="SMART" id="SM00387">
    <property type="entry name" value="HATPase_c"/>
    <property type="match status" value="1"/>
</dbReference>
<feature type="domain" description="PAS" evidence="7">
    <location>
        <begin position="166"/>
        <end position="209"/>
    </location>
</feature>
<dbReference type="KEGG" id="llu:AKJ09_01091"/>
<dbReference type="SUPFAM" id="SSF47384">
    <property type="entry name" value="Homodimeric domain of signal transducing histidine kinase"/>
    <property type="match status" value="1"/>
</dbReference>
<dbReference type="PANTHER" id="PTHR43304">
    <property type="entry name" value="PHYTOCHROME-LIKE PROTEIN CPH1"/>
    <property type="match status" value="1"/>
</dbReference>
<evidence type="ECO:0000256" key="1">
    <source>
        <dbReference type="ARBA" id="ARBA00000085"/>
    </source>
</evidence>
<dbReference type="PRINTS" id="PR00344">
    <property type="entry name" value="BCTRLSENSOR"/>
</dbReference>
<dbReference type="EMBL" id="CP012333">
    <property type="protein sequence ID" value="AKU94427.1"/>
    <property type="molecule type" value="Genomic_DNA"/>
</dbReference>
<comment type="catalytic activity">
    <reaction evidence="1">
        <text>ATP + protein L-histidine = ADP + protein N-phospho-L-histidine.</text>
        <dbReference type="EC" id="2.7.13.3"/>
    </reaction>
</comment>
<dbReference type="GO" id="GO:0006355">
    <property type="term" value="P:regulation of DNA-templated transcription"/>
    <property type="evidence" value="ECO:0007669"/>
    <property type="project" value="InterPro"/>
</dbReference>
<dbReference type="InterPro" id="IPR000700">
    <property type="entry name" value="PAS-assoc_C"/>
</dbReference>
<feature type="domain" description="PAC" evidence="8">
    <location>
        <begin position="120"/>
        <end position="172"/>
    </location>
</feature>
<dbReference type="FunFam" id="3.30.565.10:FF:000006">
    <property type="entry name" value="Sensor histidine kinase WalK"/>
    <property type="match status" value="1"/>
</dbReference>
<dbReference type="InterPro" id="IPR005467">
    <property type="entry name" value="His_kinase_dom"/>
</dbReference>
<dbReference type="InterPro" id="IPR003661">
    <property type="entry name" value="HisK_dim/P_dom"/>
</dbReference>
<feature type="domain" description="PAC" evidence="8">
    <location>
        <begin position="242"/>
        <end position="292"/>
    </location>
</feature>
<evidence type="ECO:0000256" key="3">
    <source>
        <dbReference type="ARBA" id="ARBA00022553"/>
    </source>
</evidence>
<dbReference type="Pfam" id="PF00512">
    <property type="entry name" value="HisKA"/>
    <property type="match status" value="1"/>
</dbReference>
<dbReference type="InterPro" id="IPR036890">
    <property type="entry name" value="HATPase_C_sf"/>
</dbReference>
<dbReference type="NCBIfam" id="TIGR00229">
    <property type="entry name" value="sensory_box"/>
    <property type="match status" value="2"/>
</dbReference>
<dbReference type="SMART" id="SM00091">
    <property type="entry name" value="PAS"/>
    <property type="match status" value="2"/>
</dbReference>
<keyword evidence="10" id="KW-1185">Reference proteome</keyword>
<dbReference type="InterPro" id="IPR036097">
    <property type="entry name" value="HisK_dim/P_sf"/>
</dbReference>
<keyword evidence="5 9" id="KW-0418">Kinase</keyword>
<dbReference type="InterPro" id="IPR000014">
    <property type="entry name" value="PAS"/>
</dbReference>
<dbReference type="Gene3D" id="3.30.450.20">
    <property type="entry name" value="PAS domain"/>
    <property type="match status" value="2"/>
</dbReference>
<dbReference type="SUPFAM" id="SSF55874">
    <property type="entry name" value="ATPase domain of HSP90 chaperone/DNA topoisomerase II/histidine kinase"/>
    <property type="match status" value="1"/>
</dbReference>
<dbReference type="InterPro" id="IPR035965">
    <property type="entry name" value="PAS-like_dom_sf"/>
</dbReference>
<dbReference type="CDD" id="cd00082">
    <property type="entry name" value="HisKA"/>
    <property type="match status" value="1"/>
</dbReference>
<dbReference type="GO" id="GO:0000155">
    <property type="term" value="F:phosphorelay sensor kinase activity"/>
    <property type="evidence" value="ECO:0007669"/>
    <property type="project" value="InterPro"/>
</dbReference>
<evidence type="ECO:0000256" key="4">
    <source>
        <dbReference type="ARBA" id="ARBA00022679"/>
    </source>
</evidence>